<dbReference type="Proteomes" id="UP000572212">
    <property type="component" value="Unassembled WGS sequence"/>
</dbReference>
<dbReference type="InterPro" id="IPR051768">
    <property type="entry name" value="Bact_secretion_toxin"/>
</dbReference>
<sequence length="477" mass="56117">MDEFSGAFMLQGMTYQNAKKYVRFVVRPLAKGIIYLSEELIRQNDRYPSRFRSQVSAADVVESEITEQIDAINKEIKRLQEMESSFVQYMIYIYRRMKRNLELKLEKLYTYNTTSASNYETALQLAKAVMQGLEQIQDGGFNTQSKTFSLDGMDFAWVGKLDEIHYTRKAKEHYEDYLKDYPNDLEKIISIIKFEEVNSKYLHQTNEFLEPLDAKDQVEIKYIMYTADEPYRTLSMKYLDRFTIASTDAEIQRFISSEDIIEINISENRNKPRGSYYTFFHEVAHAFDYYYGVDHGYDGFLSDSFTIDDKNLNNHIYHDAEANFRGELKAILDLEDYEHLSQLEKQEMIDNVTNNVMNQNDYYDTLTTEEIELQSSLISLYKEKLDGPDHNTASDTYGGVTNNTIVGSYEHFKDKYYWINRDGTRNREPNRETMAGYYGRIMVLEEEIKTAGIKSIGHYLSNSKDFMDKMLNEMYEE</sequence>
<evidence type="ECO:0008006" key="3">
    <source>
        <dbReference type="Google" id="ProtNLM"/>
    </source>
</evidence>
<reference evidence="1 2" key="1">
    <citation type="submission" date="2020-08" db="EMBL/GenBank/DDBJ databases">
        <title>Genomic Encyclopedia of Type Strains, Phase IV (KMG-IV): sequencing the most valuable type-strain genomes for metagenomic binning, comparative biology and taxonomic classification.</title>
        <authorList>
            <person name="Goeker M."/>
        </authorList>
    </citation>
    <scope>NUCLEOTIDE SEQUENCE [LARGE SCALE GENOMIC DNA]</scope>
    <source>
        <strain evidence="1 2">DSM 11805</strain>
    </source>
</reference>
<proteinExistence type="predicted"/>
<dbReference type="EMBL" id="JACHON010000025">
    <property type="protein sequence ID" value="MBB6514192.1"/>
    <property type="molecule type" value="Genomic_DNA"/>
</dbReference>
<comment type="caution">
    <text evidence="1">The sequence shown here is derived from an EMBL/GenBank/DDBJ whole genome shotgun (WGS) entry which is preliminary data.</text>
</comment>
<name>A0A841RQT8_9BACI</name>
<keyword evidence="2" id="KW-1185">Reference proteome</keyword>
<protein>
    <recommendedName>
        <fullName evidence="3">LXG domain-containing protein</fullName>
    </recommendedName>
</protein>
<dbReference type="PANTHER" id="PTHR34976">
    <property type="entry name" value="RIBONUCLEASE YQCG-RELATED"/>
    <property type="match status" value="1"/>
</dbReference>
<gene>
    <name evidence="1" type="ORF">GGQ92_003014</name>
</gene>
<dbReference type="PANTHER" id="PTHR34976:SF1">
    <property type="entry name" value="TOXIN BC_0920"/>
    <property type="match status" value="1"/>
</dbReference>
<organism evidence="1 2">
    <name type="scientific">Gracilibacillus halotolerans</name>
    <dbReference type="NCBI Taxonomy" id="74386"/>
    <lineage>
        <taxon>Bacteria</taxon>
        <taxon>Bacillati</taxon>
        <taxon>Bacillota</taxon>
        <taxon>Bacilli</taxon>
        <taxon>Bacillales</taxon>
        <taxon>Bacillaceae</taxon>
        <taxon>Gracilibacillus</taxon>
    </lineage>
</organism>
<dbReference type="AlphaFoldDB" id="A0A841RQT8"/>
<evidence type="ECO:0000313" key="1">
    <source>
        <dbReference type="EMBL" id="MBB6514192.1"/>
    </source>
</evidence>
<accession>A0A841RQT8</accession>
<dbReference type="RefSeq" id="WP_184250774.1">
    <property type="nucleotide sequence ID" value="NZ_BAAACU010000003.1"/>
</dbReference>
<evidence type="ECO:0000313" key="2">
    <source>
        <dbReference type="Proteomes" id="UP000572212"/>
    </source>
</evidence>